<dbReference type="Pfam" id="PF03062">
    <property type="entry name" value="MBOAT"/>
    <property type="match status" value="1"/>
</dbReference>
<feature type="transmembrane region" description="Helical" evidence="14">
    <location>
        <begin position="445"/>
        <end position="467"/>
    </location>
</feature>
<dbReference type="InterPro" id="IPR051085">
    <property type="entry name" value="MB_O-acyltransferase"/>
</dbReference>
<sequence length="475" mass="53181">MVFSSIVFIFYFLPIFIFCYYSLPLKHGTLLFFSLVFYAYGEVIYTYVMLLSILVNYGFGLWIAGQEGRGRKLAMGAGVVVNLGILVYFKYLGFFYEMVAALLPNLFSGPPQVHLPLGISFFTFHALSYLIDVYRRQVPVERSLIYVAVYITMFPQLVAGPIIRFHDIRDEIHNRRVSAGLFAEGIQIFVIGLAQKVLIANTVAVAADQIFALDPTGLSLPIAWLGIVCYTLQIFFDFCGYSTMAIGLGLMIGFHFPLNFNYPYIAQSITEFWRRWHISLSMWFRDYLYIPLGGNRAGPLATYRNLLIVFFLCGLWHGASWTFVVWGLWHGAFLVFERLGIARMLDRSVPAIRHVYTLLVVMIGWVFFRADTLGHAWIFLKAMAGAGHPSPLAPHALQFLTPETVTALVIGAVAATPLLGRLVRSGLDAVRNAAGGRMLVGTGEALYLAGLLGMFALAVMSLAAGTYNPFIYFRF</sequence>
<dbReference type="EMBL" id="PDKW01000043">
    <property type="protein sequence ID" value="PGH55142.1"/>
    <property type="molecule type" value="Genomic_DNA"/>
</dbReference>
<dbReference type="Proteomes" id="UP000225379">
    <property type="component" value="Unassembled WGS sequence"/>
</dbReference>
<keyword evidence="9 14" id="KW-1133">Transmembrane helix</keyword>
<evidence type="ECO:0000256" key="2">
    <source>
        <dbReference type="ARBA" id="ARBA00005182"/>
    </source>
</evidence>
<gene>
    <name evidence="15" type="ORF">CRT60_32430</name>
</gene>
<feature type="transmembrane region" description="Helical" evidence="14">
    <location>
        <begin position="242"/>
        <end position="264"/>
    </location>
</feature>
<evidence type="ECO:0000313" key="15">
    <source>
        <dbReference type="EMBL" id="PGH55142.1"/>
    </source>
</evidence>
<keyword evidence="10 13" id="KW-0472">Membrane</keyword>
<feature type="transmembrane region" description="Helical" evidence="14">
    <location>
        <begin position="306"/>
        <end position="329"/>
    </location>
</feature>
<keyword evidence="8" id="KW-0016">Alginate biosynthesis</keyword>
<feature type="transmembrane region" description="Helical" evidence="14">
    <location>
        <begin position="73"/>
        <end position="93"/>
    </location>
</feature>
<feature type="transmembrane region" description="Helical" evidence="14">
    <location>
        <begin position="218"/>
        <end position="236"/>
    </location>
</feature>
<dbReference type="GO" id="GO:0042121">
    <property type="term" value="P:alginic acid biosynthetic process"/>
    <property type="evidence" value="ECO:0007669"/>
    <property type="project" value="UniProtKB-KW"/>
</dbReference>
<keyword evidence="11 13" id="KW-0012">Acyltransferase</keyword>
<feature type="transmembrane region" description="Helical" evidence="14">
    <location>
        <begin position="113"/>
        <end position="131"/>
    </location>
</feature>
<feature type="transmembrane region" description="Helical" evidence="14">
    <location>
        <begin position="143"/>
        <end position="165"/>
    </location>
</feature>
<evidence type="ECO:0000256" key="3">
    <source>
        <dbReference type="ARBA" id="ARBA00010323"/>
    </source>
</evidence>
<evidence type="ECO:0000256" key="4">
    <source>
        <dbReference type="ARBA" id="ARBA00016084"/>
    </source>
</evidence>
<feature type="transmembrane region" description="Helical" evidence="14">
    <location>
        <begin position="43"/>
        <end position="64"/>
    </location>
</feature>
<comment type="pathway">
    <text evidence="2">Glycan biosynthesis; alginate biosynthesis.</text>
</comment>
<dbReference type="OrthoDB" id="139172at2"/>
<dbReference type="PIRSF" id="PIRSF016636">
    <property type="entry name" value="AlgI_DltB"/>
    <property type="match status" value="1"/>
</dbReference>
<dbReference type="AlphaFoldDB" id="A0A2B8BCP9"/>
<dbReference type="PANTHER" id="PTHR13285:SF23">
    <property type="entry name" value="TEICHOIC ACID D-ALANYLTRANSFERASE"/>
    <property type="match status" value="1"/>
</dbReference>
<proteinExistence type="inferred from homology"/>
<keyword evidence="16" id="KW-1185">Reference proteome</keyword>
<dbReference type="PANTHER" id="PTHR13285">
    <property type="entry name" value="ACYLTRANSFERASE"/>
    <property type="match status" value="1"/>
</dbReference>
<dbReference type="GO" id="GO:0016746">
    <property type="term" value="F:acyltransferase activity"/>
    <property type="evidence" value="ECO:0007669"/>
    <property type="project" value="UniProtKB-KW"/>
</dbReference>
<dbReference type="InterPro" id="IPR024194">
    <property type="entry name" value="Ac/AlaTfrase_AlgI/DltB"/>
</dbReference>
<organism evidence="15 16">
    <name type="scientific">Azospirillum palustre</name>
    <dbReference type="NCBI Taxonomy" id="2044885"/>
    <lineage>
        <taxon>Bacteria</taxon>
        <taxon>Pseudomonadati</taxon>
        <taxon>Pseudomonadota</taxon>
        <taxon>Alphaproteobacteria</taxon>
        <taxon>Rhodospirillales</taxon>
        <taxon>Azospirillaceae</taxon>
        <taxon>Azospirillum</taxon>
    </lineage>
</organism>
<evidence type="ECO:0000256" key="12">
    <source>
        <dbReference type="ARBA" id="ARBA00031030"/>
    </source>
</evidence>
<keyword evidence="7 14" id="KW-0812">Transmembrane</keyword>
<accession>A0A2B8BCP9</accession>
<comment type="similarity">
    <text evidence="3 13">Belongs to the membrane-bound acyltransferase family.</text>
</comment>
<evidence type="ECO:0000256" key="1">
    <source>
        <dbReference type="ARBA" id="ARBA00004651"/>
    </source>
</evidence>
<feature type="transmembrane region" description="Helical" evidence="14">
    <location>
        <begin position="7"/>
        <end position="23"/>
    </location>
</feature>
<comment type="caution">
    <text evidence="15">The sequence shown here is derived from an EMBL/GenBank/DDBJ whole genome shotgun (WGS) entry which is preliminary data.</text>
</comment>
<feature type="transmembrane region" description="Helical" evidence="14">
    <location>
        <begin position="185"/>
        <end position="206"/>
    </location>
</feature>
<dbReference type="InterPro" id="IPR004299">
    <property type="entry name" value="MBOAT_fam"/>
</dbReference>
<reference evidence="16" key="1">
    <citation type="submission" date="2017-10" db="EMBL/GenBank/DDBJ databases">
        <authorList>
            <person name="Kravchenko I.K."/>
            <person name="Grouzdev D.S."/>
        </authorList>
    </citation>
    <scope>NUCLEOTIDE SEQUENCE [LARGE SCALE GENOMIC DNA]</scope>
    <source>
        <strain evidence="16">B2</strain>
    </source>
</reference>
<evidence type="ECO:0000256" key="9">
    <source>
        <dbReference type="ARBA" id="ARBA00022989"/>
    </source>
</evidence>
<dbReference type="InterPro" id="IPR028362">
    <property type="entry name" value="AlgI"/>
</dbReference>
<evidence type="ECO:0000256" key="10">
    <source>
        <dbReference type="ARBA" id="ARBA00023136"/>
    </source>
</evidence>
<dbReference type="GO" id="GO:0005886">
    <property type="term" value="C:plasma membrane"/>
    <property type="evidence" value="ECO:0007669"/>
    <property type="project" value="UniProtKB-SubCell"/>
</dbReference>
<comment type="subcellular location">
    <subcellularLocation>
        <location evidence="1">Cell membrane</location>
        <topology evidence="1">Multi-pass membrane protein</topology>
    </subcellularLocation>
</comment>
<evidence type="ECO:0000256" key="6">
    <source>
        <dbReference type="ARBA" id="ARBA00022679"/>
    </source>
</evidence>
<evidence type="ECO:0000313" key="16">
    <source>
        <dbReference type="Proteomes" id="UP000225379"/>
    </source>
</evidence>
<evidence type="ECO:0000256" key="13">
    <source>
        <dbReference type="PIRNR" id="PIRNR016636"/>
    </source>
</evidence>
<feature type="transmembrane region" description="Helical" evidence="14">
    <location>
        <begin position="350"/>
        <end position="368"/>
    </location>
</feature>
<dbReference type="PIRSF" id="PIRSF500217">
    <property type="entry name" value="AlgI"/>
    <property type="match status" value="1"/>
</dbReference>
<keyword evidence="5 13" id="KW-1003">Cell membrane</keyword>
<name>A0A2B8BCP9_9PROT</name>
<protein>
    <recommendedName>
        <fullName evidence="4">Probable alginate O-acetylase AlgI</fullName>
    </recommendedName>
    <alternativeName>
        <fullName evidence="12">Alginate biosynthesis protein AlgI</fullName>
    </alternativeName>
</protein>
<evidence type="ECO:0000256" key="14">
    <source>
        <dbReference type="SAM" id="Phobius"/>
    </source>
</evidence>
<keyword evidence="6 13" id="KW-0808">Transferase</keyword>
<evidence type="ECO:0000256" key="8">
    <source>
        <dbReference type="ARBA" id="ARBA00022841"/>
    </source>
</evidence>
<evidence type="ECO:0000256" key="11">
    <source>
        <dbReference type="ARBA" id="ARBA00023315"/>
    </source>
</evidence>
<evidence type="ECO:0000256" key="7">
    <source>
        <dbReference type="ARBA" id="ARBA00022692"/>
    </source>
</evidence>
<evidence type="ECO:0000256" key="5">
    <source>
        <dbReference type="ARBA" id="ARBA00022475"/>
    </source>
</evidence>